<comment type="caution">
    <text evidence="10">The sequence shown here is derived from an EMBL/GenBank/DDBJ whole genome shotgun (WGS) entry which is preliminary data.</text>
</comment>
<dbReference type="HAMAP" id="MF_01445">
    <property type="entry name" value="TsaD"/>
    <property type="match status" value="1"/>
</dbReference>
<evidence type="ECO:0000256" key="3">
    <source>
        <dbReference type="ARBA" id="ARBA00022694"/>
    </source>
</evidence>
<feature type="binding site" evidence="8">
    <location>
        <position position="305"/>
    </location>
    <ligand>
        <name>Fe cation</name>
        <dbReference type="ChEBI" id="CHEBI:24875"/>
    </ligand>
</feature>
<organism evidence="10 11">
    <name type="scientific">Candidatus Buchananbacteria bacterium RIFCSPHIGHO2_01_FULL_39_8</name>
    <dbReference type="NCBI Taxonomy" id="1797533"/>
    <lineage>
        <taxon>Bacteria</taxon>
        <taxon>Candidatus Buchananiibacteriota</taxon>
    </lineage>
</organism>
<dbReference type="SUPFAM" id="SSF53067">
    <property type="entry name" value="Actin-like ATPase domain"/>
    <property type="match status" value="2"/>
</dbReference>
<gene>
    <name evidence="8" type="primary">tsaD</name>
    <name evidence="10" type="ORF">A2731_00600</name>
</gene>
<dbReference type="GO" id="GO:0005737">
    <property type="term" value="C:cytoplasm"/>
    <property type="evidence" value="ECO:0007669"/>
    <property type="project" value="UniProtKB-SubCell"/>
</dbReference>
<dbReference type="InterPro" id="IPR017861">
    <property type="entry name" value="KAE1/TsaD"/>
</dbReference>
<feature type="binding site" evidence="8">
    <location>
        <position position="114"/>
    </location>
    <ligand>
        <name>Fe cation</name>
        <dbReference type="ChEBI" id="CHEBI:24875"/>
    </ligand>
</feature>
<dbReference type="CDD" id="cd24133">
    <property type="entry name" value="ASKHA_NBD_TsaD_bac"/>
    <property type="match status" value="1"/>
</dbReference>
<dbReference type="NCBIfam" id="TIGR03723">
    <property type="entry name" value="T6A_TsaD_YgjD"/>
    <property type="match status" value="1"/>
</dbReference>
<dbReference type="NCBIfam" id="TIGR00329">
    <property type="entry name" value="gcp_kae1"/>
    <property type="match status" value="1"/>
</dbReference>
<evidence type="ECO:0000313" key="10">
    <source>
        <dbReference type="EMBL" id="OGY43346.1"/>
    </source>
</evidence>
<comment type="similarity">
    <text evidence="8">Belongs to the KAE1 / TsaD family.</text>
</comment>
<evidence type="ECO:0000256" key="6">
    <source>
        <dbReference type="ARBA" id="ARBA00023315"/>
    </source>
</evidence>
<dbReference type="FunFam" id="3.30.420.40:FF:000012">
    <property type="entry name" value="tRNA N6-adenosine threonylcarbamoyltransferase"/>
    <property type="match status" value="1"/>
</dbReference>
<evidence type="ECO:0000256" key="5">
    <source>
        <dbReference type="ARBA" id="ARBA00023004"/>
    </source>
</evidence>
<keyword evidence="2 8" id="KW-0808">Transferase</keyword>
<dbReference type="GO" id="GO:0002949">
    <property type="term" value="P:tRNA threonylcarbamoyladenosine modification"/>
    <property type="evidence" value="ECO:0007669"/>
    <property type="project" value="UniProtKB-UniRule"/>
</dbReference>
<dbReference type="PANTHER" id="PTHR11735">
    <property type="entry name" value="TRNA N6-ADENOSINE THREONYLCARBAMOYLTRANSFERASE"/>
    <property type="match status" value="1"/>
</dbReference>
<dbReference type="InterPro" id="IPR043129">
    <property type="entry name" value="ATPase_NBD"/>
</dbReference>
<dbReference type="GO" id="GO:0061711">
    <property type="term" value="F:tRNA N(6)-L-threonylcarbamoyladenine synthase activity"/>
    <property type="evidence" value="ECO:0007669"/>
    <property type="project" value="UniProtKB-EC"/>
</dbReference>
<name>A0A1G1XUQ4_9BACT</name>
<keyword evidence="3 8" id="KW-0819">tRNA processing</keyword>
<evidence type="ECO:0000313" key="11">
    <source>
        <dbReference type="Proteomes" id="UP000176241"/>
    </source>
</evidence>
<keyword evidence="1 8" id="KW-0963">Cytoplasm</keyword>
<feature type="binding site" evidence="8">
    <location>
        <position position="170"/>
    </location>
    <ligand>
        <name>substrate</name>
    </ligand>
</feature>
<feature type="binding site" evidence="8">
    <location>
        <position position="277"/>
    </location>
    <ligand>
        <name>substrate</name>
    </ligand>
</feature>
<dbReference type="InterPro" id="IPR000905">
    <property type="entry name" value="Gcp-like_dom"/>
</dbReference>
<dbReference type="STRING" id="1797533.A2731_00600"/>
<keyword evidence="4 8" id="KW-0479">Metal-binding</keyword>
<evidence type="ECO:0000256" key="4">
    <source>
        <dbReference type="ARBA" id="ARBA00022723"/>
    </source>
</evidence>
<dbReference type="AlphaFoldDB" id="A0A1G1XUQ4"/>
<reference evidence="10 11" key="1">
    <citation type="journal article" date="2016" name="Nat. Commun.">
        <title>Thousands of microbial genomes shed light on interconnected biogeochemical processes in an aquifer system.</title>
        <authorList>
            <person name="Anantharaman K."/>
            <person name="Brown C.T."/>
            <person name="Hug L.A."/>
            <person name="Sharon I."/>
            <person name="Castelle C.J."/>
            <person name="Probst A.J."/>
            <person name="Thomas B.C."/>
            <person name="Singh A."/>
            <person name="Wilkins M.J."/>
            <person name="Karaoz U."/>
            <person name="Brodie E.L."/>
            <person name="Williams K.H."/>
            <person name="Hubbard S.S."/>
            <person name="Banfield J.F."/>
        </authorList>
    </citation>
    <scope>NUCLEOTIDE SEQUENCE [LARGE SCALE GENOMIC DNA]</scope>
</reference>
<accession>A0A1G1XUQ4</accession>
<keyword evidence="5 8" id="KW-0408">Iron</keyword>
<dbReference type="FunFam" id="3.30.420.40:FF:000040">
    <property type="entry name" value="tRNA N6-adenosine threonylcarbamoyltransferase"/>
    <property type="match status" value="1"/>
</dbReference>
<dbReference type="InterPro" id="IPR022450">
    <property type="entry name" value="TsaD"/>
</dbReference>
<dbReference type="PANTHER" id="PTHR11735:SF6">
    <property type="entry name" value="TRNA N6-ADENOSINE THREONYLCARBAMOYLTRANSFERASE, MITOCHONDRIAL"/>
    <property type="match status" value="1"/>
</dbReference>
<comment type="catalytic activity">
    <reaction evidence="7 8">
        <text>L-threonylcarbamoyladenylate + adenosine(37) in tRNA = N(6)-L-threonylcarbamoyladenosine(37) in tRNA + AMP + H(+)</text>
        <dbReference type="Rhea" id="RHEA:37059"/>
        <dbReference type="Rhea" id="RHEA-COMP:10162"/>
        <dbReference type="Rhea" id="RHEA-COMP:10163"/>
        <dbReference type="ChEBI" id="CHEBI:15378"/>
        <dbReference type="ChEBI" id="CHEBI:73682"/>
        <dbReference type="ChEBI" id="CHEBI:74411"/>
        <dbReference type="ChEBI" id="CHEBI:74418"/>
        <dbReference type="ChEBI" id="CHEBI:456215"/>
        <dbReference type="EC" id="2.3.1.234"/>
    </reaction>
</comment>
<keyword evidence="6 8" id="KW-0012">Acyltransferase</keyword>
<comment type="caution">
    <text evidence="8">Lacks conserved residue(s) required for the propagation of feature annotation.</text>
</comment>
<protein>
    <recommendedName>
        <fullName evidence="8">tRNA N6-adenosine threonylcarbamoyltransferase</fullName>
        <ecNumber evidence="8">2.3.1.234</ecNumber>
    </recommendedName>
    <alternativeName>
        <fullName evidence="8">N6-L-threonylcarbamoyladenine synthase</fullName>
        <shortName evidence="8">t(6)A synthase</shortName>
    </alternativeName>
    <alternativeName>
        <fullName evidence="8">t(6)A37 threonylcarbamoyladenosine biosynthesis protein TsaD</fullName>
    </alternativeName>
    <alternativeName>
        <fullName evidence="8">tRNA threonylcarbamoyladenosine biosynthesis protein TsaD</fullName>
    </alternativeName>
</protein>
<feature type="binding site" evidence="8">
    <location>
        <begin position="137"/>
        <end position="141"/>
    </location>
    <ligand>
        <name>substrate</name>
    </ligand>
</feature>
<comment type="cofactor">
    <cofactor evidence="8">
        <name>Fe(2+)</name>
        <dbReference type="ChEBI" id="CHEBI:29033"/>
    </cofactor>
    <text evidence="8">Binds 1 Fe(2+) ion per subunit.</text>
</comment>
<comment type="subcellular location">
    <subcellularLocation>
        <location evidence="8">Cytoplasm</location>
    </subcellularLocation>
</comment>
<feature type="binding site" evidence="8">
    <location>
        <position position="118"/>
    </location>
    <ligand>
        <name>Fe cation</name>
        <dbReference type="ChEBI" id="CHEBI:24875"/>
    </ligand>
</feature>
<evidence type="ECO:0000256" key="8">
    <source>
        <dbReference type="HAMAP-Rule" id="MF_01445"/>
    </source>
</evidence>
<proteinExistence type="inferred from homology"/>
<dbReference type="Proteomes" id="UP000176241">
    <property type="component" value="Unassembled WGS sequence"/>
</dbReference>
<dbReference type="GO" id="GO:0005506">
    <property type="term" value="F:iron ion binding"/>
    <property type="evidence" value="ECO:0007669"/>
    <property type="project" value="UniProtKB-UniRule"/>
</dbReference>
<evidence type="ECO:0000256" key="1">
    <source>
        <dbReference type="ARBA" id="ARBA00022490"/>
    </source>
</evidence>
<feature type="binding site" evidence="8">
    <location>
        <position position="183"/>
    </location>
    <ligand>
        <name>substrate</name>
    </ligand>
</feature>
<feature type="domain" description="Gcp-like" evidence="9">
    <location>
        <begin position="27"/>
        <end position="311"/>
    </location>
</feature>
<evidence type="ECO:0000259" key="9">
    <source>
        <dbReference type="Pfam" id="PF00814"/>
    </source>
</evidence>
<dbReference type="Pfam" id="PF00814">
    <property type="entry name" value="TsaD"/>
    <property type="match status" value="1"/>
</dbReference>
<evidence type="ECO:0000256" key="7">
    <source>
        <dbReference type="ARBA" id="ARBA00048117"/>
    </source>
</evidence>
<comment type="function">
    <text evidence="8">Required for the formation of a threonylcarbamoyl group on adenosine at position 37 (t(6)A37) in tRNAs that read codons beginning with adenine. Is involved in the transfer of the threonylcarbamoyl moiety of threonylcarbamoyl-AMP (TC-AMP) to the N6 group of A37, together with TsaE and TsaB. TsaD likely plays a direct catalytic role in this reaction.</text>
</comment>
<dbReference type="EC" id="2.3.1.234" evidence="8"/>
<dbReference type="Gene3D" id="3.30.420.40">
    <property type="match status" value="2"/>
</dbReference>
<dbReference type="EMBL" id="MHIC01000049">
    <property type="protein sequence ID" value="OGY43346.1"/>
    <property type="molecule type" value="Genomic_DNA"/>
</dbReference>
<sequence length="334" mass="36567">MIIFGIETSCDETSAAVVKINRNHFFVLSNVVSSQIKIHQPYGGVVPELAARNHIKNILPVINQALIEAKIKPNQVDKIAVTVGPGLITSLLIGVQTAKILAYTWQKPIAGINHMVAHIYANWLNNKLIKFPAIALIVSGGHTELVLIKNKNNFKKVGQTLDDAAGEAFDKVAQLLNVGYPGGPIISRLAERGDINAFNFPRPMIEKDNFNFSFSGLKTAVLYTIKDLPKKLSDKQLADLSASFQQAVVETLVAKTIKAAEHFKAKTVILAGGVAANKLLREQLGKKVKGLKRDFLMPDFSFCTDNAAMIAAAGYFTKNTPWQKLRVDPNLEIK</sequence>
<dbReference type="PRINTS" id="PR00789">
    <property type="entry name" value="OSIALOPTASE"/>
</dbReference>
<evidence type="ECO:0000256" key="2">
    <source>
        <dbReference type="ARBA" id="ARBA00022679"/>
    </source>
</evidence>